<reference evidence="1 2" key="1">
    <citation type="journal article" date="2020" name="ISME J.">
        <title>New virus isolates from Italian hydrothermal environments underscore the biogeographic pattern in archaeal virus communities.</title>
        <authorList>
            <person name="Baquero D.P."/>
            <person name="Contursi P."/>
            <person name="Piochi M."/>
            <person name="Bartolucci S."/>
            <person name="Liu Y."/>
            <person name="Cvirkaite-Krupovic V."/>
            <person name="Prangishvili D."/>
            <person name="Krupovic M."/>
        </authorList>
    </citation>
    <scope>NUCLEOTIDE SEQUENCE [LARGE SCALE GENOMIC DNA]</scope>
    <source>
        <strain evidence="1">10</strain>
    </source>
</reference>
<dbReference type="Proteomes" id="UP000501879">
    <property type="component" value="Segment"/>
</dbReference>
<dbReference type="EMBL" id="MN876845">
    <property type="protein sequence ID" value="QJF12413.1"/>
    <property type="molecule type" value="Genomic_DNA"/>
</dbReference>
<evidence type="ECO:0000313" key="1">
    <source>
        <dbReference type="EMBL" id="QJF12413.1"/>
    </source>
</evidence>
<gene>
    <name evidence="1" type="ORF">PSV2_gp01</name>
</gene>
<accession>A0A6M3VZW4</accession>
<protein>
    <submittedName>
        <fullName evidence="1">Uncharacterized protein</fullName>
    </submittedName>
</protein>
<proteinExistence type="predicted"/>
<name>A0A6M3VZW4_9VIRU</name>
<sequence length="71" mass="8389">MKSALIPLYKGLAISTIPFKFSKMRFISVHFFPTNVKFFPDNVHFFPNNVKFFPQLSFRFSRRGVFIPTKI</sequence>
<evidence type="ECO:0000313" key="2">
    <source>
        <dbReference type="Proteomes" id="UP000501879"/>
    </source>
</evidence>
<organism evidence="1 2">
    <name type="scientific">Pyrobaculum spherical virus 2</name>
    <dbReference type="NCBI Taxonomy" id="2730632"/>
    <lineage>
        <taxon>Viruses</taxon>
        <taxon>Viruses incertae sedis</taxon>
        <taxon>Globuloviridae</taxon>
        <taxon>Alphaglobulovirus</taxon>
        <taxon>Alphaglobulovirus pozzuoliense</taxon>
    </lineage>
</organism>
<keyword evidence="2" id="KW-1185">Reference proteome</keyword>